<protein>
    <submittedName>
        <fullName evidence="2">Uncharacterized protein</fullName>
    </submittedName>
</protein>
<comment type="caution">
    <text evidence="2">The sequence shown here is derived from an EMBL/GenBank/DDBJ whole genome shotgun (WGS) entry which is preliminary data.</text>
</comment>
<evidence type="ECO:0000256" key="1">
    <source>
        <dbReference type="SAM" id="Phobius"/>
    </source>
</evidence>
<sequence length="202" mass="22679">MSLLFMIIKAVLSFPPLYSHIFCAGFDCSSPRVCCGPEIDRYCCIPSSTLSSSISPSNPFESYEDLDSYTIQTADNLLAEKWFFIRMCTIGILLAILLIIFIIIYLCIICIRHIQHNKKRSTIQVPLSSPSSSLLLESKRTSLSNRISTITHASNDNKSGYTDASLVLPTSLNLYPTTNSRNSTTSSSSYYMYPNEFEYLCK</sequence>
<dbReference type="AlphaFoldDB" id="A0A813NV19"/>
<accession>A0A813NV19</accession>
<organism evidence="2 6">
    <name type="scientific">Adineta steineri</name>
    <dbReference type="NCBI Taxonomy" id="433720"/>
    <lineage>
        <taxon>Eukaryota</taxon>
        <taxon>Metazoa</taxon>
        <taxon>Spiralia</taxon>
        <taxon>Gnathifera</taxon>
        <taxon>Rotifera</taxon>
        <taxon>Eurotatoria</taxon>
        <taxon>Bdelloidea</taxon>
        <taxon>Adinetida</taxon>
        <taxon>Adinetidae</taxon>
        <taxon>Adineta</taxon>
    </lineage>
</organism>
<feature type="transmembrane region" description="Helical" evidence="1">
    <location>
        <begin position="83"/>
        <end position="111"/>
    </location>
</feature>
<dbReference type="OrthoDB" id="10128246at2759"/>
<dbReference type="Proteomes" id="UP000663881">
    <property type="component" value="Unassembled WGS sequence"/>
</dbReference>
<dbReference type="Proteomes" id="UP000663860">
    <property type="component" value="Unassembled WGS sequence"/>
</dbReference>
<evidence type="ECO:0000313" key="4">
    <source>
        <dbReference type="EMBL" id="CAF3536714.1"/>
    </source>
</evidence>
<dbReference type="EMBL" id="CAJNON010000009">
    <property type="protein sequence ID" value="CAF0762761.1"/>
    <property type="molecule type" value="Genomic_DNA"/>
</dbReference>
<dbReference type="EMBL" id="CAJOAY010000100">
    <property type="protein sequence ID" value="CAF3536714.1"/>
    <property type="molecule type" value="Genomic_DNA"/>
</dbReference>
<keyword evidence="1" id="KW-0812">Transmembrane</keyword>
<name>A0A813NV19_9BILA</name>
<evidence type="ECO:0000313" key="2">
    <source>
        <dbReference type="EMBL" id="CAF0744972.1"/>
    </source>
</evidence>
<evidence type="ECO:0000313" key="3">
    <source>
        <dbReference type="EMBL" id="CAF0762761.1"/>
    </source>
</evidence>
<dbReference type="EMBL" id="CAJNOE010000020">
    <property type="protein sequence ID" value="CAF0744972.1"/>
    <property type="molecule type" value="Genomic_DNA"/>
</dbReference>
<evidence type="ECO:0000313" key="6">
    <source>
        <dbReference type="Proteomes" id="UP000663860"/>
    </source>
</evidence>
<proteinExistence type="predicted"/>
<gene>
    <name evidence="2" type="ORF">IZO911_LOCUS3777</name>
    <name evidence="5" type="ORF">KXQ929_LOCUS14351</name>
    <name evidence="4" type="ORF">OKA104_LOCUS3387</name>
    <name evidence="3" type="ORF">VCS650_LOCUS1909</name>
</gene>
<reference evidence="2" key="1">
    <citation type="submission" date="2021-02" db="EMBL/GenBank/DDBJ databases">
        <authorList>
            <person name="Nowell W R."/>
        </authorList>
    </citation>
    <scope>NUCLEOTIDE SEQUENCE</scope>
</reference>
<dbReference type="EMBL" id="CAJOBB010000795">
    <property type="protein sequence ID" value="CAF3753015.1"/>
    <property type="molecule type" value="Genomic_DNA"/>
</dbReference>
<dbReference type="Proteomes" id="UP000663868">
    <property type="component" value="Unassembled WGS sequence"/>
</dbReference>
<evidence type="ECO:0000313" key="5">
    <source>
        <dbReference type="EMBL" id="CAF3753015.1"/>
    </source>
</evidence>
<keyword evidence="1" id="KW-0472">Membrane</keyword>
<dbReference type="Proteomes" id="UP000663891">
    <property type="component" value="Unassembled WGS sequence"/>
</dbReference>
<keyword evidence="1" id="KW-1133">Transmembrane helix</keyword>